<proteinExistence type="predicted"/>
<sequence>MVLLIFFFFFFFFLGFLPVLLYGILADCTCTKFLVYFSCMIMIKLPLTAISIDLLESLHVEGSSQYFVLDLVQVPGYLRDDHPSDRHVRTGDGEVEPPRMVGREFRIYGAVIRKAFDALLKNQQVFVQSPSGK</sequence>
<dbReference type="Proteomes" id="UP000241462">
    <property type="component" value="Unassembled WGS sequence"/>
</dbReference>
<organism evidence="1 2">
    <name type="scientific">Coniella lustricola</name>
    <dbReference type="NCBI Taxonomy" id="2025994"/>
    <lineage>
        <taxon>Eukaryota</taxon>
        <taxon>Fungi</taxon>
        <taxon>Dikarya</taxon>
        <taxon>Ascomycota</taxon>
        <taxon>Pezizomycotina</taxon>
        <taxon>Sordariomycetes</taxon>
        <taxon>Sordariomycetidae</taxon>
        <taxon>Diaporthales</taxon>
        <taxon>Schizoparmaceae</taxon>
        <taxon>Coniella</taxon>
    </lineage>
</organism>
<dbReference type="InParanoid" id="A0A2T3A1C5"/>
<keyword evidence="2" id="KW-1185">Reference proteome</keyword>
<name>A0A2T3A1C5_9PEZI</name>
<dbReference type="EMBL" id="KZ678513">
    <property type="protein sequence ID" value="PSR80962.1"/>
    <property type="molecule type" value="Genomic_DNA"/>
</dbReference>
<evidence type="ECO:0000313" key="2">
    <source>
        <dbReference type="Proteomes" id="UP000241462"/>
    </source>
</evidence>
<evidence type="ECO:0000313" key="1">
    <source>
        <dbReference type="EMBL" id="PSR80962.1"/>
    </source>
</evidence>
<dbReference type="AlphaFoldDB" id="A0A2T3A1C5"/>
<accession>A0A2T3A1C5</accession>
<protein>
    <submittedName>
        <fullName evidence="1">Uncharacterized protein</fullName>
    </submittedName>
</protein>
<gene>
    <name evidence="1" type="ORF">BD289DRAFT_50747</name>
</gene>
<reference evidence="1 2" key="1">
    <citation type="journal article" date="2018" name="Mycol. Prog.">
        <title>Coniella lustricola, a new species from submerged detritus.</title>
        <authorList>
            <person name="Raudabaugh D.B."/>
            <person name="Iturriaga T."/>
            <person name="Carver A."/>
            <person name="Mondo S."/>
            <person name="Pangilinan J."/>
            <person name="Lipzen A."/>
            <person name="He G."/>
            <person name="Amirebrahimi M."/>
            <person name="Grigoriev I.V."/>
            <person name="Miller A.N."/>
        </authorList>
    </citation>
    <scope>NUCLEOTIDE SEQUENCE [LARGE SCALE GENOMIC DNA]</scope>
    <source>
        <strain evidence="1 2">B22-T-1</strain>
    </source>
</reference>